<dbReference type="PROSITE" id="PS50082">
    <property type="entry name" value="WD_REPEATS_2"/>
    <property type="match status" value="1"/>
</dbReference>
<evidence type="ECO:0000313" key="7">
    <source>
        <dbReference type="Proteomes" id="UP000789595"/>
    </source>
</evidence>
<dbReference type="SUPFAM" id="SSF50978">
    <property type="entry name" value="WD40 repeat-like"/>
    <property type="match status" value="1"/>
</dbReference>
<dbReference type="GO" id="GO:0097014">
    <property type="term" value="C:ciliary plasm"/>
    <property type="evidence" value="ECO:0007669"/>
    <property type="project" value="TreeGrafter"/>
</dbReference>
<dbReference type="InterPro" id="IPR001680">
    <property type="entry name" value="WD40_rpt"/>
</dbReference>
<evidence type="ECO:0000256" key="4">
    <source>
        <dbReference type="ARBA" id="ARBA00022737"/>
    </source>
</evidence>
<evidence type="ECO:0000256" key="1">
    <source>
        <dbReference type="ARBA" id="ARBA00004496"/>
    </source>
</evidence>
<dbReference type="InterPro" id="IPR015943">
    <property type="entry name" value="WD40/YVTN_repeat-like_dom_sf"/>
</dbReference>
<dbReference type="Pfam" id="PF00400">
    <property type="entry name" value="WD40"/>
    <property type="match status" value="1"/>
</dbReference>
<dbReference type="AlphaFoldDB" id="A0A8J2T2G5"/>
<comment type="subcellular location">
    <subcellularLocation>
        <location evidence="1">Cytoplasm</location>
    </subcellularLocation>
</comment>
<protein>
    <submittedName>
        <fullName evidence="6">Uncharacterized protein</fullName>
    </submittedName>
</protein>
<dbReference type="InterPro" id="IPR050687">
    <property type="entry name" value="Dynein_IC"/>
</dbReference>
<reference evidence="6" key="1">
    <citation type="submission" date="2021-11" db="EMBL/GenBank/DDBJ databases">
        <authorList>
            <consortium name="Genoscope - CEA"/>
            <person name="William W."/>
        </authorList>
    </citation>
    <scope>NUCLEOTIDE SEQUENCE</scope>
</reference>
<accession>A0A8J2T2G5</accession>
<keyword evidence="4" id="KW-0677">Repeat</keyword>
<dbReference type="GO" id="GO:0045503">
    <property type="term" value="F:dynein light chain binding"/>
    <property type="evidence" value="ECO:0007669"/>
    <property type="project" value="TreeGrafter"/>
</dbReference>
<evidence type="ECO:0000256" key="2">
    <source>
        <dbReference type="ARBA" id="ARBA00022490"/>
    </source>
</evidence>
<dbReference type="EMBL" id="CAKKNE010000006">
    <property type="protein sequence ID" value="CAH0379352.1"/>
    <property type="molecule type" value="Genomic_DNA"/>
</dbReference>
<name>A0A8J2T2G5_9STRA</name>
<proteinExistence type="predicted"/>
<dbReference type="SMART" id="SM00320">
    <property type="entry name" value="WD40"/>
    <property type="match status" value="5"/>
</dbReference>
<keyword evidence="3 5" id="KW-0853">WD repeat</keyword>
<dbReference type="OrthoDB" id="445052at2759"/>
<evidence type="ECO:0000256" key="5">
    <source>
        <dbReference type="PROSITE-ProRule" id="PRU00221"/>
    </source>
</evidence>
<dbReference type="InterPro" id="IPR036322">
    <property type="entry name" value="WD40_repeat_dom_sf"/>
</dbReference>
<keyword evidence="7" id="KW-1185">Reference proteome</keyword>
<comment type="caution">
    <text evidence="6">The sequence shown here is derived from an EMBL/GenBank/DDBJ whole genome shotgun (WGS) entry which is preliminary data.</text>
</comment>
<dbReference type="Gene3D" id="2.130.10.10">
    <property type="entry name" value="YVTN repeat-like/Quinoprotein amine dehydrogenase"/>
    <property type="match status" value="2"/>
</dbReference>
<dbReference type="GO" id="GO:0005868">
    <property type="term" value="C:cytoplasmic dynein complex"/>
    <property type="evidence" value="ECO:0007669"/>
    <property type="project" value="TreeGrafter"/>
</dbReference>
<dbReference type="GO" id="GO:0045504">
    <property type="term" value="F:dynein heavy chain binding"/>
    <property type="evidence" value="ECO:0007669"/>
    <property type="project" value="TreeGrafter"/>
</dbReference>
<feature type="repeat" description="WD" evidence="5">
    <location>
        <begin position="411"/>
        <end position="453"/>
    </location>
</feature>
<dbReference type="Proteomes" id="UP000789595">
    <property type="component" value="Unassembled WGS sequence"/>
</dbReference>
<dbReference type="PANTHER" id="PTHR12442">
    <property type="entry name" value="DYNEIN INTERMEDIATE CHAIN"/>
    <property type="match status" value="1"/>
</dbReference>
<evidence type="ECO:0000256" key="3">
    <source>
        <dbReference type="ARBA" id="ARBA00022574"/>
    </source>
</evidence>
<dbReference type="GO" id="GO:0042073">
    <property type="term" value="P:intraciliary transport"/>
    <property type="evidence" value="ECO:0007669"/>
    <property type="project" value="TreeGrafter"/>
</dbReference>
<dbReference type="PANTHER" id="PTHR12442:SF26">
    <property type="entry name" value="CYTOPLASMIC DYNEIN 2 INTERMEDIATE CHAIN 2"/>
    <property type="match status" value="1"/>
</dbReference>
<organism evidence="6 7">
    <name type="scientific">Pelagomonas calceolata</name>
    <dbReference type="NCBI Taxonomy" id="35677"/>
    <lineage>
        <taxon>Eukaryota</taxon>
        <taxon>Sar</taxon>
        <taxon>Stramenopiles</taxon>
        <taxon>Ochrophyta</taxon>
        <taxon>Pelagophyceae</taxon>
        <taxon>Pelagomonadales</taxon>
        <taxon>Pelagomonadaceae</taxon>
        <taxon>Pelagomonas</taxon>
    </lineage>
</organism>
<keyword evidence="2" id="KW-0963">Cytoplasm</keyword>
<evidence type="ECO:0000313" key="6">
    <source>
        <dbReference type="EMBL" id="CAH0379352.1"/>
    </source>
</evidence>
<gene>
    <name evidence="6" type="ORF">PECAL_6P09680</name>
</gene>
<sequence length="574" mass="62843">MTNVLSTRQHNFGDSSCFSVSFVSATRKCFKYTRSQTPPQKQVSSASGRNVGCSAVFVQTQIAFDGATKPKFQSDLIAHLASQMIQELSQPQDAFVGFVGSQPKQDQDICCKYTLTCRRSGDLQCTGLSWNATGAMLCAAFGRSDLTGWCNKSGILCCWSLFRPEFNPECPTCSVEHSSCFTTIACHPSQPSLMAAGSFDGEVLIYDLADSCDVLKACSNISDYSHREPVSSLQWNRNRGAFTASIDAYQLVSLSSDGKILWWSLATIKHATAEISGHLPYPVRGVTLACNPELTLLTNMAASSPIVGGTSMALAESCVMIGSEGGKILRCHPRKKNIKKLFAGSDSNIHWDKSAIDFFDNLPPCITSKLIKHVELWANSVSRQVVSAKDIFVSKPPLRYVFPAPTGVTEYEGHVGPITMISMSPFHRRVFLSVGVDGYAKLWSTMQRRALMTMRDTSCIHLADGLYASGWSKARPLVFAVAGDGGVVRIHDLGNRRPMLPAVELKAPMPASANDTDRRILALQFNHKQRNFLATGNAAGHVHVWRLSWGLSNQSSHEHEKLQSCIEHMEEKGA</sequence>